<dbReference type="RefSeq" id="XP_025408619.1">
    <property type="nucleotide sequence ID" value="XM_025552834.1"/>
</dbReference>
<evidence type="ECO:0000313" key="2">
    <source>
        <dbReference type="RefSeq" id="XP_025408619.1"/>
    </source>
</evidence>
<name>A0A8B8FCL9_9HEMI</name>
<protein>
    <submittedName>
        <fullName evidence="2">Uncharacterized protein LOC112682292</fullName>
    </submittedName>
</protein>
<sequence length="150" mass="16879">MKVYRLVNAALPPIDSECSDNENDSDLTNTFSKNQLDIDRASDCNEFDSDTSNTPSVEELLDIVNMLIFDEIGNPFDVDIIEKNNVVEPPIDLTITTPENLCINTNCLKSLHDNFESISGSKERCISTPFEQRKSTRLAQMNTIRMNSTI</sequence>
<evidence type="ECO:0000313" key="1">
    <source>
        <dbReference type="Proteomes" id="UP000694846"/>
    </source>
</evidence>
<keyword evidence="1" id="KW-1185">Reference proteome</keyword>
<dbReference type="AlphaFoldDB" id="A0A8B8FCL9"/>
<dbReference type="Proteomes" id="UP000694846">
    <property type="component" value="Unplaced"/>
</dbReference>
<proteinExistence type="predicted"/>
<gene>
    <name evidence="2" type="primary">LOC112682292</name>
</gene>
<dbReference type="GeneID" id="112682292"/>
<accession>A0A8B8FCL9</accession>
<organism evidence="1 2">
    <name type="scientific">Sipha flava</name>
    <name type="common">yellow sugarcane aphid</name>
    <dbReference type="NCBI Taxonomy" id="143950"/>
    <lineage>
        <taxon>Eukaryota</taxon>
        <taxon>Metazoa</taxon>
        <taxon>Ecdysozoa</taxon>
        <taxon>Arthropoda</taxon>
        <taxon>Hexapoda</taxon>
        <taxon>Insecta</taxon>
        <taxon>Pterygota</taxon>
        <taxon>Neoptera</taxon>
        <taxon>Paraneoptera</taxon>
        <taxon>Hemiptera</taxon>
        <taxon>Sternorrhyncha</taxon>
        <taxon>Aphidomorpha</taxon>
        <taxon>Aphidoidea</taxon>
        <taxon>Aphididae</taxon>
        <taxon>Sipha</taxon>
    </lineage>
</organism>
<reference evidence="2" key="1">
    <citation type="submission" date="2025-08" db="UniProtKB">
        <authorList>
            <consortium name="RefSeq"/>
        </authorList>
    </citation>
    <scope>IDENTIFICATION</scope>
    <source>
        <tissue evidence="2">Whole body</tissue>
    </source>
</reference>